<dbReference type="GO" id="GO:0019843">
    <property type="term" value="F:rRNA binding"/>
    <property type="evidence" value="ECO:0007669"/>
    <property type="project" value="UniProtKB-KW"/>
</dbReference>
<reference evidence="8" key="1">
    <citation type="submission" date="2015-04" db="EMBL/GenBank/DDBJ databases">
        <title>The genome sequence of the plant pathogenic Rhizarian Plasmodiophora brassicae reveals insights in its biotrophic life cycle and the origin of chitin synthesis.</title>
        <authorList>
            <person name="Schwelm A."/>
            <person name="Fogelqvist J."/>
            <person name="Knaust A."/>
            <person name="Julke S."/>
            <person name="Lilja T."/>
            <person name="Dhandapani V."/>
            <person name="Bonilla-Rosso G."/>
            <person name="Karlsson M."/>
            <person name="Shevchenko A."/>
            <person name="Choi S.R."/>
            <person name="Kim H.G."/>
            <person name="Park J.Y."/>
            <person name="Lim Y.P."/>
            <person name="Ludwig-Muller J."/>
            <person name="Dixelius C."/>
        </authorList>
    </citation>
    <scope>NUCLEOTIDE SEQUENCE</scope>
    <source>
        <tissue evidence="8">Potato root galls</tissue>
    </source>
</reference>
<dbReference type="Gene3D" id="3.40.50.790">
    <property type="match status" value="1"/>
</dbReference>
<dbReference type="SUPFAM" id="SSF56808">
    <property type="entry name" value="Ribosomal protein L1"/>
    <property type="match status" value="1"/>
</dbReference>
<comment type="subunit">
    <text evidence="2">Part of the 50S ribosomal subunit.</text>
</comment>
<evidence type="ECO:0000256" key="2">
    <source>
        <dbReference type="ARBA" id="ARBA00011838"/>
    </source>
</evidence>
<keyword evidence="6 7" id="KW-0687">Ribonucleoprotein</keyword>
<accession>A0A0H5QLJ0</accession>
<dbReference type="Gene3D" id="3.30.190.20">
    <property type="match status" value="1"/>
</dbReference>
<dbReference type="InterPro" id="IPR005878">
    <property type="entry name" value="Ribosom_uL1_bac-type"/>
</dbReference>
<comment type="similarity">
    <text evidence="1 7">Belongs to the universal ribosomal protein uL1 family.</text>
</comment>
<dbReference type="PIRSF" id="PIRSF002155">
    <property type="entry name" value="Ribosomal_L1"/>
    <property type="match status" value="1"/>
</dbReference>
<evidence type="ECO:0000256" key="3">
    <source>
        <dbReference type="ARBA" id="ARBA00022730"/>
    </source>
</evidence>
<evidence type="ECO:0000313" key="8">
    <source>
        <dbReference type="EMBL" id="CRZ03015.1"/>
    </source>
</evidence>
<dbReference type="PANTHER" id="PTHR36427:SF3">
    <property type="entry name" value="LARGE RIBOSOMAL SUBUNIT PROTEIN UL1M"/>
    <property type="match status" value="1"/>
</dbReference>
<dbReference type="InterPro" id="IPR028364">
    <property type="entry name" value="Ribosomal_uL1/biogenesis"/>
</dbReference>
<keyword evidence="3" id="KW-0699">rRNA-binding</keyword>
<dbReference type="NCBIfam" id="TIGR01169">
    <property type="entry name" value="rplA_bact"/>
    <property type="match status" value="1"/>
</dbReference>
<dbReference type="AlphaFoldDB" id="A0A0H5QLJ0"/>
<evidence type="ECO:0000256" key="1">
    <source>
        <dbReference type="ARBA" id="ARBA00010531"/>
    </source>
</evidence>
<sequence length="239" mass="25438">MQPVLRQLGAPSSRRLFSSGLSLHEAAKQVKLMNVSCHDETINIAIRLNVDPRKPNQSVRGSVVLPNGLGKKVAVAVFARGPAAEDAKSAGADFVGDDDLVARITEGAISFDKCICTPEMLGVVGKVARILGPRGLMPNVKVGTICSNVGEAVRSAKQGQVEFRAEKQGIVHGPLAKCSFTLEQIQENINKFVDAVQEAKPSGAKGAYVRSAVLVATRGHSVDLDISVTPFAVRKAYRR</sequence>
<dbReference type="InterPro" id="IPR023673">
    <property type="entry name" value="Ribosomal_uL1_CS"/>
</dbReference>
<dbReference type="HAMAP" id="MF_01318_B">
    <property type="entry name" value="Ribosomal_uL1_B"/>
    <property type="match status" value="1"/>
</dbReference>
<proteinExistence type="inferred from homology"/>
<protein>
    <recommendedName>
        <fullName evidence="7">Ribosomal protein</fullName>
    </recommendedName>
</protein>
<dbReference type="Pfam" id="PF00687">
    <property type="entry name" value="Ribosomal_L1"/>
    <property type="match status" value="1"/>
</dbReference>
<dbReference type="PANTHER" id="PTHR36427">
    <property type="entry name" value="54S RIBOSOMAL PROTEIN L1, MITOCHONDRIAL"/>
    <property type="match status" value="1"/>
</dbReference>
<dbReference type="EMBL" id="HACM01002573">
    <property type="protein sequence ID" value="CRZ03015.1"/>
    <property type="molecule type" value="Transcribed_RNA"/>
</dbReference>
<dbReference type="InterPro" id="IPR023674">
    <property type="entry name" value="Ribosomal_uL1-like"/>
</dbReference>
<evidence type="ECO:0000256" key="5">
    <source>
        <dbReference type="ARBA" id="ARBA00022980"/>
    </source>
</evidence>
<organism evidence="8">
    <name type="scientific">Spongospora subterranea</name>
    <dbReference type="NCBI Taxonomy" id="70186"/>
    <lineage>
        <taxon>Eukaryota</taxon>
        <taxon>Sar</taxon>
        <taxon>Rhizaria</taxon>
        <taxon>Endomyxa</taxon>
        <taxon>Phytomyxea</taxon>
        <taxon>Plasmodiophorida</taxon>
        <taxon>Plasmodiophoridae</taxon>
        <taxon>Spongospora</taxon>
    </lineage>
</organism>
<keyword evidence="4" id="KW-0694">RNA-binding</keyword>
<dbReference type="FunFam" id="3.40.50.790:FF:000001">
    <property type="entry name" value="50S ribosomal protein L1"/>
    <property type="match status" value="1"/>
</dbReference>
<dbReference type="GO" id="GO:0003735">
    <property type="term" value="F:structural constituent of ribosome"/>
    <property type="evidence" value="ECO:0007669"/>
    <property type="project" value="InterPro"/>
</dbReference>
<keyword evidence="5 7" id="KW-0689">Ribosomal protein</keyword>
<dbReference type="GO" id="GO:0006412">
    <property type="term" value="P:translation"/>
    <property type="evidence" value="ECO:0007669"/>
    <property type="project" value="InterPro"/>
</dbReference>
<dbReference type="CDD" id="cd00403">
    <property type="entry name" value="Ribosomal_L1"/>
    <property type="match status" value="1"/>
</dbReference>
<dbReference type="InterPro" id="IPR002143">
    <property type="entry name" value="Ribosomal_uL1"/>
</dbReference>
<dbReference type="GO" id="GO:0022625">
    <property type="term" value="C:cytosolic large ribosomal subunit"/>
    <property type="evidence" value="ECO:0007669"/>
    <property type="project" value="TreeGrafter"/>
</dbReference>
<evidence type="ECO:0000256" key="7">
    <source>
        <dbReference type="RuleBase" id="RU000659"/>
    </source>
</evidence>
<evidence type="ECO:0000256" key="4">
    <source>
        <dbReference type="ARBA" id="ARBA00022884"/>
    </source>
</evidence>
<evidence type="ECO:0000256" key="6">
    <source>
        <dbReference type="ARBA" id="ARBA00023274"/>
    </source>
</evidence>
<dbReference type="PROSITE" id="PS01199">
    <property type="entry name" value="RIBOSOMAL_L1"/>
    <property type="match status" value="1"/>
</dbReference>
<name>A0A0H5QLJ0_9EUKA</name>
<dbReference type="InterPro" id="IPR016095">
    <property type="entry name" value="Ribosomal_uL1_3-a/b-sand"/>
</dbReference>